<dbReference type="SUPFAM" id="SSF52540">
    <property type="entry name" value="P-loop containing nucleoside triphosphate hydrolases"/>
    <property type="match status" value="1"/>
</dbReference>
<proteinExistence type="predicted"/>
<dbReference type="KEGG" id="abg:Asbog_01434"/>
<evidence type="ECO:0000313" key="3">
    <source>
        <dbReference type="EMBL" id="GEL54459.1"/>
    </source>
</evidence>
<dbReference type="Proteomes" id="UP000321287">
    <property type="component" value="Unassembled WGS sequence"/>
</dbReference>
<dbReference type="GO" id="GO:0005829">
    <property type="term" value="C:cytosol"/>
    <property type="evidence" value="ECO:0007669"/>
    <property type="project" value="TreeGrafter"/>
</dbReference>
<evidence type="ECO:0008006" key="5">
    <source>
        <dbReference type="Google" id="ProtNLM"/>
    </source>
</evidence>
<dbReference type="InterPro" id="IPR050625">
    <property type="entry name" value="ParA/MinD_ATPase"/>
</dbReference>
<dbReference type="Gene3D" id="3.40.50.300">
    <property type="entry name" value="P-loop containing nucleotide triphosphate hydrolases"/>
    <property type="match status" value="1"/>
</dbReference>
<name>A0AAN4R414_9PROT</name>
<sequence>MTLICVASPKGGVGKTMLAAHLADEIRRAGVPHVVAIDLDPQNALRLHFGVPMAHRYGLSSCIAAGRSWEGALMSTSNDIQLYPFGSQPLHAQAEFEEAIRNRPDLIASEVARLSERSDTVVIVDTSPGYSVAFSTILPIANVVVTVMTAEASCISLLPDIHAASCYGIPAAEAAHFTHRVIVNRFDPLNRVGAMALPQIVRRIGPMHLGTICRDEHVGEAFASQRLVQHYAPYSRAAADLELVGTRLIQTITNLH</sequence>
<dbReference type="GO" id="GO:0016887">
    <property type="term" value="F:ATP hydrolysis activity"/>
    <property type="evidence" value="ECO:0007669"/>
    <property type="project" value="TreeGrafter"/>
</dbReference>
<evidence type="ECO:0000256" key="2">
    <source>
        <dbReference type="ARBA" id="ARBA00022840"/>
    </source>
</evidence>
<dbReference type="GO" id="GO:0051782">
    <property type="term" value="P:negative regulation of cell division"/>
    <property type="evidence" value="ECO:0007669"/>
    <property type="project" value="TreeGrafter"/>
</dbReference>
<dbReference type="GO" id="GO:0005524">
    <property type="term" value="F:ATP binding"/>
    <property type="evidence" value="ECO:0007669"/>
    <property type="project" value="UniProtKB-KW"/>
</dbReference>
<accession>A0AAN4R414</accession>
<dbReference type="AlphaFoldDB" id="A0AAN4R414"/>
<dbReference type="GeneID" id="78226484"/>
<keyword evidence="1" id="KW-0547">Nucleotide-binding</keyword>
<reference evidence="3 4" key="1">
    <citation type="submission" date="2019-07" db="EMBL/GenBank/DDBJ databases">
        <title>Whole genome shotgun sequence of Asaia bogorensis NBRC 16594.</title>
        <authorList>
            <person name="Hosoyama A."/>
            <person name="Uohara A."/>
            <person name="Ohji S."/>
            <person name="Ichikawa N."/>
        </authorList>
    </citation>
    <scope>NUCLEOTIDE SEQUENCE [LARGE SCALE GENOMIC DNA]</scope>
    <source>
        <strain evidence="3 4">NBRC 16594</strain>
    </source>
</reference>
<protein>
    <recommendedName>
        <fullName evidence="5">Cellulose biosynthesis protein YhjQ</fullName>
    </recommendedName>
</protein>
<organism evidence="3 4">
    <name type="scientific">Asaia bogorensis NBRC 16594</name>
    <dbReference type="NCBI Taxonomy" id="1231624"/>
    <lineage>
        <taxon>Bacteria</taxon>
        <taxon>Pseudomonadati</taxon>
        <taxon>Pseudomonadota</taxon>
        <taxon>Alphaproteobacteria</taxon>
        <taxon>Acetobacterales</taxon>
        <taxon>Acetobacteraceae</taxon>
        <taxon>Asaia</taxon>
    </lineage>
</organism>
<dbReference type="CDD" id="cd02042">
    <property type="entry name" value="ParAB_family"/>
    <property type="match status" value="1"/>
</dbReference>
<evidence type="ECO:0000256" key="1">
    <source>
        <dbReference type="ARBA" id="ARBA00022741"/>
    </source>
</evidence>
<dbReference type="Pfam" id="PF06564">
    <property type="entry name" value="CBP_BcsQ"/>
    <property type="match status" value="1"/>
</dbReference>
<dbReference type="GO" id="GO:0009898">
    <property type="term" value="C:cytoplasmic side of plasma membrane"/>
    <property type="evidence" value="ECO:0007669"/>
    <property type="project" value="TreeGrafter"/>
</dbReference>
<dbReference type="PANTHER" id="PTHR43384:SF6">
    <property type="entry name" value="SEPTUM SITE-DETERMINING PROTEIN MIND HOMOLOG, CHLOROPLASTIC"/>
    <property type="match status" value="1"/>
</dbReference>
<keyword evidence="4" id="KW-1185">Reference proteome</keyword>
<dbReference type="RefSeq" id="WP_023978039.1">
    <property type="nucleotide sequence ID" value="NZ_AP014690.1"/>
</dbReference>
<dbReference type="EMBL" id="BJVS01000007">
    <property type="protein sequence ID" value="GEL54459.1"/>
    <property type="molecule type" value="Genomic_DNA"/>
</dbReference>
<keyword evidence="2" id="KW-0067">ATP-binding</keyword>
<evidence type="ECO:0000313" key="4">
    <source>
        <dbReference type="Proteomes" id="UP000321287"/>
    </source>
</evidence>
<dbReference type="InterPro" id="IPR017746">
    <property type="entry name" value="Cellulose_synthase_operon_BcsQ"/>
</dbReference>
<dbReference type="InterPro" id="IPR027417">
    <property type="entry name" value="P-loop_NTPase"/>
</dbReference>
<dbReference type="PANTHER" id="PTHR43384">
    <property type="entry name" value="SEPTUM SITE-DETERMINING PROTEIN MIND HOMOLOG, CHLOROPLASTIC-RELATED"/>
    <property type="match status" value="1"/>
</dbReference>
<gene>
    <name evidence="3" type="ORF">ABO01nite_24660</name>
</gene>
<comment type="caution">
    <text evidence="3">The sequence shown here is derived from an EMBL/GenBank/DDBJ whole genome shotgun (WGS) entry which is preliminary data.</text>
</comment>
<dbReference type="SMR" id="A0AAN4R414"/>